<evidence type="ECO:0000256" key="7">
    <source>
        <dbReference type="ARBA" id="ARBA00022801"/>
    </source>
</evidence>
<keyword evidence="6" id="KW-0863">Zinc-finger</keyword>
<dbReference type="GO" id="GO:0004198">
    <property type="term" value="F:calcium-dependent cysteine-type endopeptidase activity"/>
    <property type="evidence" value="ECO:0007669"/>
    <property type="project" value="InterPro"/>
</dbReference>
<dbReference type="Proteomes" id="UP000708208">
    <property type="component" value="Unassembled WGS sequence"/>
</dbReference>
<proteinExistence type="inferred from homology"/>
<dbReference type="EMBL" id="CAJVCH010378465">
    <property type="protein sequence ID" value="CAG7816791.1"/>
    <property type="molecule type" value="Genomic_DNA"/>
</dbReference>
<dbReference type="GO" id="GO:0005737">
    <property type="term" value="C:cytoplasm"/>
    <property type="evidence" value="ECO:0007669"/>
    <property type="project" value="TreeGrafter"/>
</dbReference>
<evidence type="ECO:0000256" key="10">
    <source>
        <dbReference type="PIRSR" id="PIRSR622684-1"/>
    </source>
</evidence>
<sequence>QAKLYGSYHALKDGFASEGLVSLTGFPTQTLKFKHEQKPLDSDKLDEVWQALISSRKEGFLIGITCARPDVSEKEYEIVGLIYKHVYSVLQVRAISGLRLMQLRNPWGKHSWKGDWNQTSRLWTSELVEKLNPSKDNDGTFWISFQDAVKYFSEADQQK</sequence>
<keyword evidence="5" id="KW-0677">Repeat</keyword>
<evidence type="ECO:0000256" key="1">
    <source>
        <dbReference type="ARBA" id="ARBA00007623"/>
    </source>
</evidence>
<dbReference type="OrthoDB" id="424753at2759"/>
<protein>
    <recommendedName>
        <fullName evidence="12">Calpain catalytic domain-containing protein</fullName>
    </recommendedName>
</protein>
<evidence type="ECO:0000259" key="12">
    <source>
        <dbReference type="PROSITE" id="PS50203"/>
    </source>
</evidence>
<name>A0A8J2P6U6_9HEXA</name>
<feature type="active site" evidence="10">
    <location>
        <position position="85"/>
    </location>
</feature>
<accession>A0A8J2P6U6</accession>
<dbReference type="InterPro" id="IPR022684">
    <property type="entry name" value="Calpain_cysteine_protease"/>
</dbReference>
<evidence type="ECO:0000256" key="9">
    <source>
        <dbReference type="ARBA" id="ARBA00022833"/>
    </source>
</evidence>
<evidence type="ECO:0000313" key="13">
    <source>
        <dbReference type="EMBL" id="CAG7816791.1"/>
    </source>
</evidence>
<dbReference type="Pfam" id="PF00648">
    <property type="entry name" value="Peptidase_C2"/>
    <property type="match status" value="1"/>
</dbReference>
<dbReference type="SMART" id="SM00230">
    <property type="entry name" value="CysPc"/>
    <property type="match status" value="1"/>
</dbReference>
<dbReference type="FunFam" id="3.90.70.10:FF:000010">
    <property type="entry name" value="Calpain 15"/>
    <property type="match status" value="1"/>
</dbReference>
<evidence type="ECO:0000256" key="5">
    <source>
        <dbReference type="ARBA" id="ARBA00022737"/>
    </source>
</evidence>
<comment type="similarity">
    <text evidence="1">Belongs to the peptidase C2 family.</text>
</comment>
<gene>
    <name evidence="13" type="ORF">AFUS01_LOCUS27390</name>
</gene>
<feature type="non-terminal residue" evidence="13">
    <location>
        <position position="1"/>
    </location>
</feature>
<evidence type="ECO:0000256" key="2">
    <source>
        <dbReference type="ARBA" id="ARBA00022553"/>
    </source>
</evidence>
<feature type="active site" evidence="10">
    <location>
        <position position="105"/>
    </location>
</feature>
<feature type="domain" description="Calpain catalytic" evidence="12">
    <location>
        <begin position="1"/>
        <end position="159"/>
    </location>
</feature>
<dbReference type="GO" id="GO:0008270">
    <property type="term" value="F:zinc ion binding"/>
    <property type="evidence" value="ECO:0007669"/>
    <property type="project" value="UniProtKB-KW"/>
</dbReference>
<reference evidence="13" key="1">
    <citation type="submission" date="2021-06" db="EMBL/GenBank/DDBJ databases">
        <authorList>
            <person name="Hodson N. C."/>
            <person name="Mongue J. A."/>
            <person name="Jaron S. K."/>
        </authorList>
    </citation>
    <scope>NUCLEOTIDE SEQUENCE</scope>
</reference>
<keyword evidence="2" id="KW-0597">Phosphoprotein</keyword>
<dbReference type="PANTHER" id="PTHR10183">
    <property type="entry name" value="CALPAIN"/>
    <property type="match status" value="1"/>
</dbReference>
<dbReference type="PANTHER" id="PTHR10183:SF382">
    <property type="entry name" value="CALPAIN-15"/>
    <property type="match status" value="1"/>
</dbReference>
<keyword evidence="3" id="KW-0645">Protease</keyword>
<comment type="caution">
    <text evidence="11">Lacks conserved residue(s) required for the propagation of feature annotation.</text>
</comment>
<evidence type="ECO:0000313" key="14">
    <source>
        <dbReference type="Proteomes" id="UP000708208"/>
    </source>
</evidence>
<keyword evidence="4" id="KW-0479">Metal-binding</keyword>
<comment type="caution">
    <text evidence="13">The sequence shown here is derived from an EMBL/GenBank/DDBJ whole genome shotgun (WGS) entry which is preliminary data.</text>
</comment>
<keyword evidence="7" id="KW-0378">Hydrolase</keyword>
<organism evidence="13 14">
    <name type="scientific">Allacma fusca</name>
    <dbReference type="NCBI Taxonomy" id="39272"/>
    <lineage>
        <taxon>Eukaryota</taxon>
        <taxon>Metazoa</taxon>
        <taxon>Ecdysozoa</taxon>
        <taxon>Arthropoda</taxon>
        <taxon>Hexapoda</taxon>
        <taxon>Collembola</taxon>
        <taxon>Symphypleona</taxon>
        <taxon>Sminthuridae</taxon>
        <taxon>Allacma</taxon>
    </lineage>
</organism>
<keyword evidence="9" id="KW-0862">Zinc</keyword>
<evidence type="ECO:0000256" key="8">
    <source>
        <dbReference type="ARBA" id="ARBA00022807"/>
    </source>
</evidence>
<dbReference type="AlphaFoldDB" id="A0A8J2P6U6"/>
<evidence type="ECO:0000256" key="11">
    <source>
        <dbReference type="PROSITE-ProRule" id="PRU00239"/>
    </source>
</evidence>
<keyword evidence="8" id="KW-0788">Thiol protease</keyword>
<dbReference type="PROSITE" id="PS50203">
    <property type="entry name" value="CALPAIN_CAT"/>
    <property type="match status" value="1"/>
</dbReference>
<evidence type="ECO:0000256" key="4">
    <source>
        <dbReference type="ARBA" id="ARBA00022723"/>
    </source>
</evidence>
<dbReference type="GO" id="GO:0006508">
    <property type="term" value="P:proteolysis"/>
    <property type="evidence" value="ECO:0007669"/>
    <property type="project" value="UniProtKB-KW"/>
</dbReference>
<keyword evidence="14" id="KW-1185">Reference proteome</keyword>
<evidence type="ECO:0000256" key="6">
    <source>
        <dbReference type="ARBA" id="ARBA00022771"/>
    </source>
</evidence>
<dbReference type="InterPro" id="IPR001300">
    <property type="entry name" value="Peptidase_C2_calpain_cat"/>
</dbReference>
<evidence type="ECO:0000256" key="3">
    <source>
        <dbReference type="ARBA" id="ARBA00022670"/>
    </source>
</evidence>